<evidence type="ECO:0000313" key="3">
    <source>
        <dbReference type="EMBL" id="EJF52138.1"/>
    </source>
</evidence>
<dbReference type="Proteomes" id="UP000005113">
    <property type="component" value="Unassembled WGS sequence"/>
</dbReference>
<keyword evidence="2" id="KW-0812">Transmembrane</keyword>
<sequence length="413" mass="46918">MNNVPKILSFELDQLDADQILLSWTTENAHSIQLQSIGNFHFEQQYKARRDPKKTYNFVLIALNLDSNIQTTERLLVYPAPQILSFSQQFLGQQLQLSWQLSGAKKISLNGEEIPLQREQILLDLPTQAQSYELKVWGENPGELVQQTLEVVPPKKDYAPLLRKIAPWAGGALGLGLLLFLGLQFWPKTKAKTAKKELQHIAASYAQDCGPNSLEQLQENLPKMHQLLPEERYKTFACLRQAYPKTDFTLAISETEGLLFESLEAYCLRPKFVLQLEELRWSKDSSRLRISANSQERLLAEDWPEAQEKETPAKAEKTPSPKAATSAPLSSLPIQFQGKINGRLRRIRIQSQEKHEQGISFQYKVFGRAKSHLKGELRFEGQTLELEGLGQGSYRLEAGKLHFDLPKASLKAL</sequence>
<dbReference type="OrthoDB" id="9817339at2"/>
<dbReference type="EMBL" id="JH719942">
    <property type="protein sequence ID" value="EJF52138.1"/>
    <property type="molecule type" value="Genomic_DNA"/>
</dbReference>
<keyword evidence="2" id="KW-1133">Transmembrane helix</keyword>
<evidence type="ECO:0000313" key="4">
    <source>
        <dbReference type="Proteomes" id="UP000005113"/>
    </source>
</evidence>
<feature type="region of interest" description="Disordered" evidence="1">
    <location>
        <begin position="299"/>
        <end position="328"/>
    </location>
</feature>
<feature type="compositionally biased region" description="Basic and acidic residues" evidence="1">
    <location>
        <begin position="306"/>
        <end position="319"/>
    </location>
</feature>
<evidence type="ECO:0000256" key="1">
    <source>
        <dbReference type="SAM" id="MobiDB-lite"/>
    </source>
</evidence>
<keyword evidence="2" id="KW-0472">Membrane</keyword>
<dbReference type="HOGENOM" id="CLU_665470_0_0_10"/>
<proteinExistence type="predicted"/>
<gene>
    <name evidence="3" type="ORF">SapgrDRAFT_0392</name>
</gene>
<name>J1I1M1_9BACT</name>
<accession>J1I1M1</accession>
<dbReference type="RefSeq" id="WP_002656881.1">
    <property type="nucleotide sequence ID" value="NZ_JH719942.1"/>
</dbReference>
<evidence type="ECO:0000256" key="2">
    <source>
        <dbReference type="SAM" id="Phobius"/>
    </source>
</evidence>
<dbReference type="AlphaFoldDB" id="J1I1M1"/>
<feature type="transmembrane region" description="Helical" evidence="2">
    <location>
        <begin position="165"/>
        <end position="186"/>
    </location>
</feature>
<organism evidence="3 4">
    <name type="scientific">Saprospira grandis DSM 2844</name>
    <dbReference type="NCBI Taxonomy" id="694433"/>
    <lineage>
        <taxon>Bacteria</taxon>
        <taxon>Pseudomonadati</taxon>
        <taxon>Bacteroidota</taxon>
        <taxon>Saprospiria</taxon>
        <taxon>Saprospirales</taxon>
        <taxon>Saprospiraceae</taxon>
        <taxon>Saprospira</taxon>
    </lineage>
</organism>
<protein>
    <submittedName>
        <fullName evidence="3">Uncharacterized protein</fullName>
    </submittedName>
</protein>
<reference evidence="4" key="1">
    <citation type="journal article" date="2012" name="Stand. Genomic Sci.">
        <title>Permanent draft genome sequence of the gliding predator Saprospira grandis strain Sa g1 (= HR1).</title>
        <authorList>
            <person name="Mavromatis K."/>
            <person name="Chertkov O."/>
            <person name="Lapidus A."/>
            <person name="Nolan M."/>
            <person name="Lucas S."/>
            <person name="Tice H."/>
            <person name="Del Rio T.G."/>
            <person name="Cheng J.F."/>
            <person name="Han C."/>
            <person name="Tapia R."/>
            <person name="Bruce D."/>
            <person name="Goodwin L.A."/>
            <person name="Pitluck S."/>
            <person name="Huntemann M."/>
            <person name="Liolios K."/>
            <person name="Pagani I."/>
            <person name="Ivanova N."/>
            <person name="Mikhailova N."/>
            <person name="Pati A."/>
            <person name="Chen A."/>
            <person name="Palaniappan K."/>
            <person name="Land M."/>
            <person name="Brambilla E.M."/>
            <person name="Rohde M."/>
            <person name="Spring S."/>
            <person name="Goker M."/>
            <person name="Detter J.C."/>
            <person name="Bristow J."/>
            <person name="Eisen J.A."/>
            <person name="Markowitz V."/>
            <person name="Hugenholtz P."/>
            <person name="Kyrpides N.C."/>
            <person name="Klenk H.P."/>
            <person name="Woyke T."/>
        </authorList>
    </citation>
    <scope>NUCLEOTIDE SEQUENCE [LARGE SCALE GENOMIC DNA]</scope>
    <source>
        <strain evidence="4">DSM 2844</strain>
    </source>
</reference>